<proteinExistence type="predicted"/>
<protein>
    <recommendedName>
        <fullName evidence="4">Life-span regulatory factor domain-containing protein</fullName>
    </recommendedName>
</protein>
<feature type="region of interest" description="Disordered" evidence="1">
    <location>
        <begin position="31"/>
        <end position="144"/>
    </location>
</feature>
<organism evidence="2 3">
    <name type="scientific">Tuber aestivum</name>
    <name type="common">summer truffle</name>
    <dbReference type="NCBI Taxonomy" id="59557"/>
    <lineage>
        <taxon>Eukaryota</taxon>
        <taxon>Fungi</taxon>
        <taxon>Dikarya</taxon>
        <taxon>Ascomycota</taxon>
        <taxon>Pezizomycotina</taxon>
        <taxon>Pezizomycetes</taxon>
        <taxon>Pezizales</taxon>
        <taxon>Tuberaceae</taxon>
        <taxon>Tuber</taxon>
    </lineage>
</organism>
<evidence type="ECO:0008006" key="4">
    <source>
        <dbReference type="Google" id="ProtNLM"/>
    </source>
</evidence>
<dbReference type="AlphaFoldDB" id="A0A292Q4K5"/>
<dbReference type="Pfam" id="PF12855">
    <property type="entry name" value="Ecl1"/>
    <property type="match status" value="1"/>
</dbReference>
<evidence type="ECO:0000313" key="3">
    <source>
        <dbReference type="Proteomes" id="UP001412239"/>
    </source>
</evidence>
<sequence length="223" mass="24427">MATSFLPFCAHCEKQIVVPNTKILYCSEKCRRKDQSKPPPLSPTLSSAPFHYTPPPSHIPGPTRNYVEPSMPTAPRALPTPPSPQLHPAYSPPEPAPLPSPTSLPSSPSSMHAPPRRPPIRTASTSQYHTRPLPPLHNPESYSCSPRSIDLVTPFMEGEDTGPRSLPTKEFEEQVGSLKTLFNFDRIRGRPTFPEANAPAERPPLANGFLARGSNGVGRSPWM</sequence>
<feature type="compositionally biased region" description="Low complexity" evidence="1">
    <location>
        <begin position="103"/>
        <end position="113"/>
    </location>
</feature>
<dbReference type="InterPro" id="IPR024368">
    <property type="entry name" value="Ecl1/2/3"/>
</dbReference>
<reference evidence="2" key="1">
    <citation type="submission" date="2015-10" db="EMBL/GenBank/DDBJ databases">
        <authorList>
            <person name="Regsiter A."/>
            <person name="william w."/>
        </authorList>
    </citation>
    <scope>NUCLEOTIDE SEQUENCE</scope>
    <source>
        <strain evidence="2">Montdore</strain>
    </source>
</reference>
<gene>
    <name evidence="2" type="ORF">GSTUAT00002175001</name>
</gene>
<name>A0A292Q4K5_9PEZI</name>
<keyword evidence="3" id="KW-1185">Reference proteome</keyword>
<evidence type="ECO:0000313" key="2">
    <source>
        <dbReference type="EMBL" id="CUS13650.1"/>
    </source>
</evidence>
<dbReference type="Proteomes" id="UP001412239">
    <property type="component" value="Unassembled WGS sequence"/>
</dbReference>
<evidence type="ECO:0000256" key="1">
    <source>
        <dbReference type="SAM" id="MobiDB-lite"/>
    </source>
</evidence>
<accession>A0A292Q4K5</accession>
<feature type="compositionally biased region" description="Pro residues" evidence="1">
    <location>
        <begin position="78"/>
        <end position="102"/>
    </location>
</feature>
<feature type="region of interest" description="Disordered" evidence="1">
    <location>
        <begin position="190"/>
        <end position="223"/>
    </location>
</feature>
<dbReference type="EMBL" id="LN890968">
    <property type="protein sequence ID" value="CUS13650.1"/>
    <property type="molecule type" value="Genomic_DNA"/>
</dbReference>